<evidence type="ECO:0000313" key="2">
    <source>
        <dbReference type="Proteomes" id="UP000033411"/>
    </source>
</evidence>
<name>A0A0F5QBU4_9HYPH</name>
<proteinExistence type="predicted"/>
<comment type="caution">
    <text evidence="1">The sequence shown here is derived from an EMBL/GenBank/DDBJ whole genome shotgun (WGS) entry which is preliminary data.</text>
</comment>
<sequence length="164" mass="17788">MILPVMLLIYLGSVEASALISMDRRVQSISGAVGDLVARSNTAITAATLTDYFQAAQGIMAPHSADPVTQVVTAVSVAADGQSAKVLWSRQYVDRKYAVGVQYRANQSFTLPDALLDLAKNNTVIVSEASFSYLPLRGLVFHATVPLHRVTYYLPRFEGGIQIR</sequence>
<protein>
    <submittedName>
        <fullName evidence="1">Uncharacterized protein</fullName>
    </submittedName>
</protein>
<dbReference type="Proteomes" id="UP000033411">
    <property type="component" value="Unassembled WGS sequence"/>
</dbReference>
<reference evidence="1 2" key="1">
    <citation type="submission" date="2015-03" db="EMBL/GenBank/DDBJ databases">
        <authorList>
            <person name="Lepp D."/>
            <person name="Hassan Y.I."/>
            <person name="Li X.-Z."/>
            <person name="Zhou T."/>
        </authorList>
    </citation>
    <scope>NUCLEOTIDE SEQUENCE [LARGE SCALE GENOMIC DNA]</scope>
    <source>
        <strain evidence="1 2">E84</strain>
    </source>
</reference>
<evidence type="ECO:0000313" key="1">
    <source>
        <dbReference type="EMBL" id="KKC38193.1"/>
    </source>
</evidence>
<accession>A0A0F5QBU4</accession>
<organism evidence="1 2">
    <name type="scientific">Devosia epidermidihirudinis</name>
    <dbReference type="NCBI Taxonomy" id="1293439"/>
    <lineage>
        <taxon>Bacteria</taxon>
        <taxon>Pseudomonadati</taxon>
        <taxon>Pseudomonadota</taxon>
        <taxon>Alphaproteobacteria</taxon>
        <taxon>Hyphomicrobiales</taxon>
        <taxon>Devosiaceae</taxon>
        <taxon>Devosia</taxon>
    </lineage>
</organism>
<dbReference type="PATRIC" id="fig|1293439.3.peg.1874"/>
<dbReference type="STRING" id="1293439.WH87_11400"/>
<dbReference type="AlphaFoldDB" id="A0A0F5QBU4"/>
<dbReference type="EMBL" id="LANJ01000016">
    <property type="protein sequence ID" value="KKC38193.1"/>
    <property type="molecule type" value="Genomic_DNA"/>
</dbReference>
<keyword evidence="2" id="KW-1185">Reference proteome</keyword>
<gene>
    <name evidence="1" type="ORF">WH87_11400</name>
</gene>